<keyword evidence="2" id="KW-1185">Reference proteome</keyword>
<sequence length="131" mass="14874">MATVAHRMRAIIGGRSSMTMTARKDRVSGESRETPVVVERGYGDLRHHHVDGFPRVIEGGRVQYDSACADEDSHREDPKEEPVQNHCHVFPVLFHLLKNPKQRYDLTQDAVVTGHTKEFEEIVLLCVQSII</sequence>
<name>A0A4Y2F2N4_ARAVE</name>
<organism evidence="1 2">
    <name type="scientific">Araneus ventricosus</name>
    <name type="common">Orbweaver spider</name>
    <name type="synonym">Epeira ventricosa</name>
    <dbReference type="NCBI Taxonomy" id="182803"/>
    <lineage>
        <taxon>Eukaryota</taxon>
        <taxon>Metazoa</taxon>
        <taxon>Ecdysozoa</taxon>
        <taxon>Arthropoda</taxon>
        <taxon>Chelicerata</taxon>
        <taxon>Arachnida</taxon>
        <taxon>Araneae</taxon>
        <taxon>Araneomorphae</taxon>
        <taxon>Entelegynae</taxon>
        <taxon>Araneoidea</taxon>
        <taxon>Araneidae</taxon>
        <taxon>Araneus</taxon>
    </lineage>
</organism>
<dbReference type="EMBL" id="BGPR01000769">
    <property type="protein sequence ID" value="GBM34779.1"/>
    <property type="molecule type" value="Genomic_DNA"/>
</dbReference>
<dbReference type="Proteomes" id="UP000499080">
    <property type="component" value="Unassembled WGS sequence"/>
</dbReference>
<proteinExistence type="predicted"/>
<gene>
    <name evidence="1" type="ORF">AVEN_7833_1</name>
</gene>
<evidence type="ECO:0000313" key="2">
    <source>
        <dbReference type="Proteomes" id="UP000499080"/>
    </source>
</evidence>
<protein>
    <submittedName>
        <fullName evidence="1">Uncharacterized protein</fullName>
    </submittedName>
</protein>
<reference evidence="1 2" key="1">
    <citation type="journal article" date="2019" name="Sci. Rep.">
        <title>Orb-weaving spider Araneus ventricosus genome elucidates the spidroin gene catalogue.</title>
        <authorList>
            <person name="Kono N."/>
            <person name="Nakamura H."/>
            <person name="Ohtoshi R."/>
            <person name="Moran D.A.P."/>
            <person name="Shinohara A."/>
            <person name="Yoshida Y."/>
            <person name="Fujiwara M."/>
            <person name="Mori M."/>
            <person name="Tomita M."/>
            <person name="Arakawa K."/>
        </authorList>
    </citation>
    <scope>NUCLEOTIDE SEQUENCE [LARGE SCALE GENOMIC DNA]</scope>
</reference>
<comment type="caution">
    <text evidence="1">The sequence shown here is derived from an EMBL/GenBank/DDBJ whole genome shotgun (WGS) entry which is preliminary data.</text>
</comment>
<accession>A0A4Y2F2N4</accession>
<evidence type="ECO:0000313" key="1">
    <source>
        <dbReference type="EMBL" id="GBM34779.1"/>
    </source>
</evidence>
<dbReference type="AlphaFoldDB" id="A0A4Y2F2N4"/>